<keyword evidence="6" id="KW-0472">Membrane</keyword>
<reference evidence="12" key="1">
    <citation type="submission" date="2011-07" db="EMBL/GenBank/DDBJ databases">
        <title>Divergent evolution of antigenic variation in African trypanosomes.</title>
        <authorList>
            <person name="Jackson A.P."/>
            <person name="Berry A."/>
            <person name="Allison H.C."/>
            <person name="Burton P."/>
            <person name="Anderson J."/>
            <person name="Aslett M."/>
            <person name="Brown R."/>
            <person name="Corton N."/>
            <person name="Harris D."/>
            <person name="Hauser H."/>
            <person name="Gamble J."/>
            <person name="Gilderthorp R."/>
            <person name="McQuillan J."/>
            <person name="Quail M.A."/>
            <person name="Sanders M."/>
            <person name="Van Tonder A."/>
            <person name="Ginger M.L."/>
            <person name="Donelson J.E."/>
            <person name="Field M.C."/>
            <person name="Barry J.D."/>
            <person name="Berriman M."/>
            <person name="Hertz-Fowler C."/>
        </authorList>
    </citation>
    <scope>NUCLEOTIDE SEQUENCE [LARGE SCALE GENOMIC DNA]</scope>
    <source>
        <strain evidence="12">IL3000</strain>
    </source>
</reference>
<keyword evidence="12" id="KW-1185">Reference proteome</keyword>
<evidence type="ECO:0000259" key="10">
    <source>
        <dbReference type="Pfam" id="PF13206"/>
    </source>
</evidence>
<accession>F9W3J6</accession>
<keyword evidence="5 9" id="KW-0732">Signal</keyword>
<evidence type="ECO:0000256" key="2">
    <source>
        <dbReference type="ARBA" id="ARBA00004609"/>
    </source>
</evidence>
<dbReference type="GO" id="GO:0005886">
    <property type="term" value="C:plasma membrane"/>
    <property type="evidence" value="ECO:0007669"/>
    <property type="project" value="UniProtKB-SubCell"/>
</dbReference>
<comment type="caution">
    <text evidence="11">The sequence shown here is derived from an EMBL/GenBank/DDBJ whole genome shotgun (WGS) entry which is preliminary data.</text>
</comment>
<evidence type="ECO:0000313" key="11">
    <source>
        <dbReference type="EMBL" id="CCD11715.1"/>
    </source>
</evidence>
<evidence type="ECO:0000256" key="9">
    <source>
        <dbReference type="SAM" id="SignalP"/>
    </source>
</evidence>
<keyword evidence="8" id="KW-0449">Lipoprotein</keyword>
<feature type="signal peptide" evidence="9">
    <location>
        <begin position="1"/>
        <end position="21"/>
    </location>
</feature>
<organism evidence="11 12">
    <name type="scientific">Trypanosoma congolense (strain IL3000)</name>
    <dbReference type="NCBI Taxonomy" id="1068625"/>
    <lineage>
        <taxon>Eukaryota</taxon>
        <taxon>Discoba</taxon>
        <taxon>Euglenozoa</taxon>
        <taxon>Kinetoplastea</taxon>
        <taxon>Metakinetoplastina</taxon>
        <taxon>Trypanosomatida</taxon>
        <taxon>Trypanosomatidae</taxon>
        <taxon>Trypanosoma</taxon>
        <taxon>Nannomonas</taxon>
    </lineage>
</organism>
<dbReference type="EMBL" id="CAEQ01000420">
    <property type="protein sequence ID" value="CCD11715.1"/>
    <property type="molecule type" value="Genomic_DNA"/>
</dbReference>
<evidence type="ECO:0000256" key="3">
    <source>
        <dbReference type="ARBA" id="ARBA00022475"/>
    </source>
</evidence>
<feature type="chain" id="PRO_5003388627" evidence="9">
    <location>
        <begin position="22"/>
        <end position="429"/>
    </location>
</feature>
<feature type="domain" description="Trypanosome variant surface glycoprotein B-type N-terminal" evidence="10">
    <location>
        <begin position="91"/>
        <end position="364"/>
    </location>
</feature>
<evidence type="ECO:0000256" key="4">
    <source>
        <dbReference type="ARBA" id="ARBA00022622"/>
    </source>
</evidence>
<dbReference type="GO" id="GO:0098552">
    <property type="term" value="C:side of membrane"/>
    <property type="evidence" value="ECO:0007669"/>
    <property type="project" value="UniProtKB-KW"/>
</dbReference>
<protein>
    <submittedName>
        <fullName evidence="11">Variant surface glycoprotein</fullName>
    </submittedName>
</protein>
<evidence type="ECO:0000256" key="6">
    <source>
        <dbReference type="ARBA" id="ARBA00023136"/>
    </source>
</evidence>
<dbReference type="VEuPathDB" id="TriTrypDB:TcIL3000_0_26690"/>
<comment type="subcellular location">
    <subcellularLocation>
        <location evidence="2">Cell membrane</location>
        <topology evidence="2">Lipid-anchor</topology>
        <topology evidence="2">GPI-anchor</topology>
    </subcellularLocation>
</comment>
<keyword evidence="4" id="KW-0336">GPI-anchor</keyword>
<keyword evidence="3" id="KW-1003">Cell membrane</keyword>
<dbReference type="Proteomes" id="UP000000702">
    <property type="component" value="Unassembled WGS sequence"/>
</dbReference>
<dbReference type="InterPro" id="IPR025932">
    <property type="entry name" value="Trypano_VSG_B_N_dom"/>
</dbReference>
<gene>
    <name evidence="11" type="ORF">TCIL3000_0_26690</name>
</gene>
<comment type="function">
    <text evidence="1">VSG forms a coat on the surface of the parasite. The trypanosome evades the immune response of the host by expressing a series of antigenically distinct VSGs from an estimated 1000 VSG genes.</text>
</comment>
<dbReference type="Pfam" id="PF13206">
    <property type="entry name" value="VSG_B"/>
    <property type="match status" value="1"/>
</dbReference>
<reference evidence="11 12" key="2">
    <citation type="journal article" date="2012" name="Proc. Natl. Acad. Sci. U.S.A.">
        <title>Antigenic diversity is generated by distinct evolutionary mechanisms in African trypanosome species.</title>
        <authorList>
            <person name="Jackson A.P."/>
            <person name="Berry A."/>
            <person name="Aslett M."/>
            <person name="Allison H.C."/>
            <person name="Burton P."/>
            <person name="Vavrova-Anderson J."/>
            <person name="Brown R."/>
            <person name="Browne H."/>
            <person name="Corton N."/>
            <person name="Hauser H."/>
            <person name="Gamble J."/>
            <person name="Gilderthorp R."/>
            <person name="Marcello L."/>
            <person name="McQuillan J."/>
            <person name="Otto T.D."/>
            <person name="Quail M.A."/>
            <person name="Sanders M.J."/>
            <person name="van Tonder A."/>
            <person name="Ginger M.L."/>
            <person name="Field M.C."/>
            <person name="Barry J.D."/>
            <person name="Hertz-Fowler C."/>
            <person name="Berriman M."/>
        </authorList>
    </citation>
    <scope>NUCLEOTIDE SEQUENCE [LARGE SCALE GENOMIC DNA]</scope>
    <source>
        <strain evidence="11 12">IL3000</strain>
    </source>
</reference>
<keyword evidence="7" id="KW-0325">Glycoprotein</keyword>
<name>F9W3J6_TRYCI</name>
<dbReference type="AlphaFoldDB" id="F9W3J6"/>
<evidence type="ECO:0000256" key="1">
    <source>
        <dbReference type="ARBA" id="ARBA00002523"/>
    </source>
</evidence>
<evidence type="ECO:0000256" key="7">
    <source>
        <dbReference type="ARBA" id="ARBA00023180"/>
    </source>
</evidence>
<sequence>MACFMNVIHIIIFNLLGVVRGQVKVDNDDNIEPFSLLCRIYNVAKNPPINYVDLQEPQKIVEEIDTLNSSIWEEKRSNETEHVGNSWEAELNSAVTKETAIAHLSINQMTRRAHKILEEIRRMNLSEEIEKAKVEFHKVIYGEDGDEGSLCHATVRDMDNRSKACGVPGEDARGDHAGNNLVVDFFCLCAQRTEEDGANKVCGFYVGRISHFYGWSELGPWGSSTMWASIKGGCGKHMQEHPKSTVEARHILDQFLKHLKTGGVYRQMKSGNTGRDIVVEGSERKEGMLGTGVTVSGVSDFKCDGKEGGKKGSNGASPGGVCVYYGPESKWQNIRWLKQFQTALETVDAANNQTAAIQRSIEKLRMLQHRAEEIYETTKVILEIRNPVGLPAAFQSVGGNLTAYNATRTRSHSHSHNPYFMPLWVFLFL</sequence>
<evidence type="ECO:0000313" key="12">
    <source>
        <dbReference type="Proteomes" id="UP000000702"/>
    </source>
</evidence>
<evidence type="ECO:0000256" key="8">
    <source>
        <dbReference type="ARBA" id="ARBA00023288"/>
    </source>
</evidence>
<proteinExistence type="predicted"/>
<evidence type="ECO:0000256" key="5">
    <source>
        <dbReference type="ARBA" id="ARBA00022729"/>
    </source>
</evidence>